<evidence type="ECO:0000256" key="7">
    <source>
        <dbReference type="ARBA" id="ARBA00023306"/>
    </source>
</evidence>
<comment type="caution">
    <text evidence="12">The sequence shown here is derived from an EMBL/GenBank/DDBJ whole genome shotgun (WGS) entry which is preliminary data.</text>
</comment>
<reference evidence="12 13" key="1">
    <citation type="submission" date="2020-08" db="EMBL/GenBank/DDBJ databases">
        <title>Genome sequencing of Purple Non-Sulfur Bacteria from various extreme environments.</title>
        <authorList>
            <person name="Mayer M."/>
        </authorList>
    </citation>
    <scope>NUCLEOTIDE SEQUENCE [LARGE SCALE GENOMIC DNA]</scope>
    <source>
        <strain evidence="12 13">2761</strain>
    </source>
</reference>
<evidence type="ECO:0000256" key="3">
    <source>
        <dbReference type="ARBA" id="ARBA00022618"/>
    </source>
</evidence>
<gene>
    <name evidence="12" type="ORF">GGD90_001423</name>
</gene>
<evidence type="ECO:0000256" key="5">
    <source>
        <dbReference type="ARBA" id="ARBA00022989"/>
    </source>
</evidence>
<dbReference type="InterPro" id="IPR036765">
    <property type="entry name" value="ZipA_FtsZ-bd_C_sf"/>
</dbReference>
<evidence type="ECO:0000256" key="6">
    <source>
        <dbReference type="ARBA" id="ARBA00023136"/>
    </source>
</evidence>
<keyword evidence="7 8" id="KW-0131">Cell cycle</keyword>
<name>A0A840FY54_RHOTE</name>
<comment type="similarity">
    <text evidence="8">Belongs to the ZipA family.</text>
</comment>
<dbReference type="Proteomes" id="UP000587070">
    <property type="component" value="Unassembled WGS sequence"/>
</dbReference>
<keyword evidence="13" id="KW-1185">Reference proteome</keyword>
<comment type="subcellular location">
    <subcellularLocation>
        <location evidence="9">Cell inner membrane</location>
        <topology evidence="9">Single-pass type I membrane protein</topology>
    </subcellularLocation>
</comment>
<evidence type="ECO:0000313" key="13">
    <source>
        <dbReference type="Proteomes" id="UP000587070"/>
    </source>
</evidence>
<dbReference type="GO" id="GO:0005886">
    <property type="term" value="C:plasma membrane"/>
    <property type="evidence" value="ECO:0007669"/>
    <property type="project" value="UniProtKB-SubCell"/>
</dbReference>
<dbReference type="EMBL" id="JACIGE010000004">
    <property type="protein sequence ID" value="MBB4247057.1"/>
    <property type="molecule type" value="Genomic_DNA"/>
</dbReference>
<dbReference type="SUPFAM" id="SSF64383">
    <property type="entry name" value="Cell-division protein ZipA, C-terminal domain"/>
    <property type="match status" value="1"/>
</dbReference>
<feature type="compositionally biased region" description="Low complexity" evidence="10">
    <location>
        <begin position="167"/>
        <end position="182"/>
    </location>
</feature>
<dbReference type="RefSeq" id="WP_228273655.1">
    <property type="nucleotide sequence ID" value="NZ_JACIGE010000004.1"/>
</dbReference>
<evidence type="ECO:0000313" key="12">
    <source>
        <dbReference type="EMBL" id="MBB4247057.1"/>
    </source>
</evidence>
<dbReference type="Gene3D" id="3.30.1400.10">
    <property type="entry name" value="ZipA, C-terminal FtsZ-binding domain"/>
    <property type="match status" value="1"/>
</dbReference>
<keyword evidence="3 8" id="KW-0132">Cell division</keyword>
<dbReference type="InterPro" id="IPR007449">
    <property type="entry name" value="ZipA_FtsZ-bd_C"/>
</dbReference>
<comment type="function">
    <text evidence="8">Essential cell division protein that stabilizes the FtsZ protofilaments by cross-linking them and that serves as a cytoplasmic membrane anchor for the Z ring. Also required for the recruitment to the septal ring of downstream cell division proteins.</text>
</comment>
<evidence type="ECO:0000256" key="1">
    <source>
        <dbReference type="ARBA" id="ARBA00022475"/>
    </source>
</evidence>
<evidence type="ECO:0000256" key="10">
    <source>
        <dbReference type="SAM" id="MobiDB-lite"/>
    </source>
</evidence>
<dbReference type="SMART" id="SM00771">
    <property type="entry name" value="ZipA_C"/>
    <property type="match status" value="1"/>
</dbReference>
<protein>
    <recommendedName>
        <fullName evidence="8">Cell division protein ZipA</fullName>
    </recommendedName>
</protein>
<dbReference type="GO" id="GO:0032153">
    <property type="term" value="C:cell division site"/>
    <property type="evidence" value="ECO:0007669"/>
    <property type="project" value="TreeGrafter"/>
</dbReference>
<keyword evidence="1 9" id="KW-1003">Cell membrane</keyword>
<evidence type="ECO:0000259" key="11">
    <source>
        <dbReference type="SMART" id="SM00771"/>
    </source>
</evidence>
<keyword evidence="5" id="KW-1133">Transmembrane helix</keyword>
<evidence type="ECO:0000256" key="9">
    <source>
        <dbReference type="RuleBase" id="RU003613"/>
    </source>
</evidence>
<evidence type="ECO:0000256" key="4">
    <source>
        <dbReference type="ARBA" id="ARBA00022692"/>
    </source>
</evidence>
<dbReference type="PANTHER" id="PTHR38685">
    <property type="entry name" value="CELL DIVISION PROTEIN ZIPA"/>
    <property type="match status" value="1"/>
</dbReference>
<proteinExistence type="inferred from homology"/>
<dbReference type="Pfam" id="PF04354">
    <property type="entry name" value="ZipA_C"/>
    <property type="match status" value="1"/>
</dbReference>
<keyword evidence="2 9" id="KW-0997">Cell inner membrane</keyword>
<accession>A0A840FY54</accession>
<dbReference type="PANTHER" id="PTHR38685:SF1">
    <property type="entry name" value="CELL DIVISION PROTEIN ZIPA"/>
    <property type="match status" value="1"/>
</dbReference>
<feature type="domain" description="ZipA C-terminal FtsZ-binding" evidence="11">
    <location>
        <begin position="362"/>
        <end position="487"/>
    </location>
</feature>
<keyword evidence="6 9" id="KW-0472">Membrane</keyword>
<dbReference type="AlphaFoldDB" id="A0A840FY54"/>
<keyword evidence="4 9" id="KW-0812">Transmembrane</keyword>
<dbReference type="GO" id="GO:0000917">
    <property type="term" value="P:division septum assembly"/>
    <property type="evidence" value="ECO:0007669"/>
    <property type="project" value="TreeGrafter"/>
</dbReference>
<sequence length="511" mass="52749">MNELQLGMLGLGVAAVAGVVFFNKWQERKQRQVAERVLERGHADVLLDAAPATTAGSASAVPGFAADMDAFAPKDDATIDSFSAIDDVDPADSGLSFGANDAPAAAATAAAVVLPAALTATDGRIEPKLGTADVAATGATLSNAALIAERGAEHPAAAGLAGRQGDPAALASAPPSAPASAPQFATANPPATLAVAGAAKDRSAAPVVAARDNAAPAPAPVPAAPSPASLAARETASAQLLLSPLVDYIAVIDAADPASASQLLRSQRAALARLRKPVRWLGCNERTREWEPLREDSVAEYRRLRVGLQLVDRRGPVNEVELAIFQRAMQDLADELIAVIDLAPAQPALEAAASLDGFCADVDIQIGINVISQGLPFPGSKLRALAEAAGMLLDGEGRFVRRDDDGQALFVLSNQESGGFPGEELKTLTTHGVTFLLDVPRVAHGDRVFAQMLELARRFAATLHGALVDDNRRPLAEGALEPIRRAIAQSQAAMAARQVPAGSALAQRLFA</sequence>
<evidence type="ECO:0000256" key="8">
    <source>
        <dbReference type="RuleBase" id="RU003612"/>
    </source>
</evidence>
<organism evidence="12 13">
    <name type="scientific">Rhodocyclus tenuis</name>
    <name type="common">Rhodospirillum tenue</name>
    <dbReference type="NCBI Taxonomy" id="1066"/>
    <lineage>
        <taxon>Bacteria</taxon>
        <taxon>Pseudomonadati</taxon>
        <taxon>Pseudomonadota</taxon>
        <taxon>Betaproteobacteria</taxon>
        <taxon>Rhodocyclales</taxon>
        <taxon>Rhodocyclaceae</taxon>
        <taxon>Rhodocyclus</taxon>
    </lineage>
</organism>
<feature type="region of interest" description="Disordered" evidence="10">
    <location>
        <begin position="157"/>
        <end position="183"/>
    </location>
</feature>
<evidence type="ECO:0000256" key="2">
    <source>
        <dbReference type="ARBA" id="ARBA00022519"/>
    </source>
</evidence>
<dbReference type="InterPro" id="IPR011919">
    <property type="entry name" value="Cell_div_ZipA"/>
</dbReference>